<sequence length="275" mass="30313">YDSLLSRYDSRQILGICVVVSAMIDAAREEIYSTTLSLPSLGEEKIFPLLPAAFPEYPVAFLEDTACFAYAEKVYTSLKENNFAFINFNRGIGATLFIEGNMLGKASGSFTQFGHYSVDPEGPLCVCGNHGCLEALISEHNIGRRAAAFGESPFLTPPDRVTFADLGRAALYRDPTAMKLLAQMARELALALGNLICIVNPSLIILGGKIPALGDYFLEQVRKDLKSIGFRKMVDNVTVRYSTLHSDSFLSGAMRYYFDIHYSFTQENPSGFYVG</sequence>
<dbReference type="Gene3D" id="3.30.420.40">
    <property type="match status" value="2"/>
</dbReference>
<comment type="caution">
    <text evidence="2">The sequence shown here is derived from an EMBL/GenBank/DDBJ whole genome shotgun (WGS) entry which is preliminary data.</text>
</comment>
<reference evidence="2" key="1">
    <citation type="submission" date="2020-10" db="EMBL/GenBank/DDBJ databases">
        <authorList>
            <person name="Gilroy R."/>
        </authorList>
    </citation>
    <scope>NUCLEOTIDE SEQUENCE</scope>
    <source>
        <strain evidence="2">ChiBcec2-4451</strain>
    </source>
</reference>
<name>A0A9D1NSQ9_9FIRM</name>
<feature type="non-terminal residue" evidence="2">
    <location>
        <position position="1"/>
    </location>
</feature>
<organism evidence="2 3">
    <name type="scientific">Candidatus Pullilachnospira stercoravium</name>
    <dbReference type="NCBI Taxonomy" id="2840913"/>
    <lineage>
        <taxon>Bacteria</taxon>
        <taxon>Bacillati</taxon>
        <taxon>Bacillota</taxon>
        <taxon>Clostridia</taxon>
        <taxon>Lachnospirales</taxon>
        <taxon>Lachnospiraceae</taxon>
        <taxon>Lachnospiraceae incertae sedis</taxon>
        <taxon>Candidatus Pullilachnospira</taxon>
    </lineage>
</organism>
<dbReference type="PANTHER" id="PTHR18964">
    <property type="entry name" value="ROK (REPRESSOR, ORF, KINASE) FAMILY"/>
    <property type="match status" value="1"/>
</dbReference>
<evidence type="ECO:0000313" key="3">
    <source>
        <dbReference type="Proteomes" id="UP000886723"/>
    </source>
</evidence>
<dbReference type="InterPro" id="IPR043129">
    <property type="entry name" value="ATPase_NBD"/>
</dbReference>
<dbReference type="Pfam" id="PF00480">
    <property type="entry name" value="ROK"/>
    <property type="match status" value="1"/>
</dbReference>
<dbReference type="InterPro" id="IPR000600">
    <property type="entry name" value="ROK"/>
</dbReference>
<comment type="similarity">
    <text evidence="1">Belongs to the ROK (NagC/XylR) family.</text>
</comment>
<dbReference type="SUPFAM" id="SSF53067">
    <property type="entry name" value="Actin-like ATPase domain"/>
    <property type="match status" value="1"/>
</dbReference>
<gene>
    <name evidence="2" type="ORF">IAA63_03060</name>
</gene>
<dbReference type="EMBL" id="DVON01000061">
    <property type="protein sequence ID" value="HIV12105.1"/>
    <property type="molecule type" value="Genomic_DNA"/>
</dbReference>
<reference evidence="2" key="2">
    <citation type="journal article" date="2021" name="PeerJ">
        <title>Extensive microbial diversity within the chicken gut microbiome revealed by metagenomics and culture.</title>
        <authorList>
            <person name="Gilroy R."/>
            <person name="Ravi A."/>
            <person name="Getino M."/>
            <person name="Pursley I."/>
            <person name="Horton D.L."/>
            <person name="Alikhan N.F."/>
            <person name="Baker D."/>
            <person name="Gharbi K."/>
            <person name="Hall N."/>
            <person name="Watson M."/>
            <person name="Adriaenssens E.M."/>
            <person name="Foster-Nyarko E."/>
            <person name="Jarju S."/>
            <person name="Secka A."/>
            <person name="Antonio M."/>
            <person name="Oren A."/>
            <person name="Chaudhuri R.R."/>
            <person name="La Ragione R."/>
            <person name="Hildebrand F."/>
            <person name="Pallen M.J."/>
        </authorList>
    </citation>
    <scope>NUCLEOTIDE SEQUENCE</scope>
    <source>
        <strain evidence="2">ChiBcec2-4451</strain>
    </source>
</reference>
<evidence type="ECO:0000256" key="1">
    <source>
        <dbReference type="ARBA" id="ARBA00006479"/>
    </source>
</evidence>
<accession>A0A9D1NSQ9</accession>
<protein>
    <submittedName>
        <fullName evidence="2">ROK family protein</fullName>
    </submittedName>
</protein>
<dbReference type="Proteomes" id="UP000886723">
    <property type="component" value="Unassembled WGS sequence"/>
</dbReference>
<dbReference type="PANTHER" id="PTHR18964:SF149">
    <property type="entry name" value="BIFUNCTIONAL UDP-N-ACETYLGLUCOSAMINE 2-EPIMERASE_N-ACETYLMANNOSAMINE KINASE"/>
    <property type="match status" value="1"/>
</dbReference>
<evidence type="ECO:0000313" key="2">
    <source>
        <dbReference type="EMBL" id="HIV12105.1"/>
    </source>
</evidence>
<proteinExistence type="inferred from homology"/>
<dbReference type="AlphaFoldDB" id="A0A9D1NSQ9"/>